<dbReference type="STRING" id="1280847.SAMN04488036_108133"/>
<protein>
    <submittedName>
        <fullName evidence="9">Methyl-accepting chemotaxis protein</fullName>
    </submittedName>
</protein>
<dbReference type="InterPro" id="IPR000727">
    <property type="entry name" value="T_SNARE_dom"/>
</dbReference>
<organism evidence="9 10">
    <name type="scientific">Shimia haliotis</name>
    <dbReference type="NCBI Taxonomy" id="1280847"/>
    <lineage>
        <taxon>Bacteria</taxon>
        <taxon>Pseudomonadati</taxon>
        <taxon>Pseudomonadota</taxon>
        <taxon>Alphaproteobacteria</taxon>
        <taxon>Rhodobacterales</taxon>
        <taxon>Roseobacteraceae</taxon>
    </lineage>
</organism>
<evidence type="ECO:0000256" key="2">
    <source>
        <dbReference type="ARBA" id="ARBA00022500"/>
    </source>
</evidence>
<dbReference type="PROSITE" id="PS50111">
    <property type="entry name" value="CHEMOTAXIS_TRANSDUC_2"/>
    <property type="match status" value="1"/>
</dbReference>
<keyword evidence="5" id="KW-0175">Coiled coil</keyword>
<dbReference type="Proteomes" id="UP000198851">
    <property type="component" value="Unassembled WGS sequence"/>
</dbReference>
<accession>A0A1I4GGS1</accession>
<dbReference type="SUPFAM" id="SSF158472">
    <property type="entry name" value="HAMP domain-like"/>
    <property type="match status" value="1"/>
</dbReference>
<comment type="subcellular location">
    <subcellularLocation>
        <location evidence="1">Membrane</location>
    </subcellularLocation>
</comment>
<gene>
    <name evidence="9" type="ORF">SAMN04488036_108133</name>
</gene>
<dbReference type="AlphaFoldDB" id="A0A1I4GGS1"/>
<name>A0A1I4GGS1_9RHOB</name>
<dbReference type="Pfam" id="PF00015">
    <property type="entry name" value="MCPsignal"/>
    <property type="match status" value="1"/>
</dbReference>
<dbReference type="PROSITE" id="PS50192">
    <property type="entry name" value="T_SNARE"/>
    <property type="match status" value="1"/>
</dbReference>
<proteinExistence type="inferred from homology"/>
<dbReference type="Gene3D" id="1.10.287.950">
    <property type="entry name" value="Methyl-accepting chemotaxis protein"/>
    <property type="match status" value="1"/>
</dbReference>
<dbReference type="PANTHER" id="PTHR43531">
    <property type="entry name" value="PROTEIN ICFG"/>
    <property type="match status" value="1"/>
</dbReference>
<dbReference type="GO" id="GO:0007165">
    <property type="term" value="P:signal transduction"/>
    <property type="evidence" value="ECO:0007669"/>
    <property type="project" value="UniProtKB-KW"/>
</dbReference>
<dbReference type="EMBL" id="FOSZ01000008">
    <property type="protein sequence ID" value="SFL28720.1"/>
    <property type="molecule type" value="Genomic_DNA"/>
</dbReference>
<dbReference type="CDD" id="cd06225">
    <property type="entry name" value="HAMP"/>
    <property type="match status" value="1"/>
</dbReference>
<evidence type="ECO:0000259" key="6">
    <source>
        <dbReference type="PROSITE" id="PS50111"/>
    </source>
</evidence>
<keyword evidence="2" id="KW-0145">Chemotaxis</keyword>
<feature type="coiled-coil region" evidence="5">
    <location>
        <begin position="325"/>
        <end position="352"/>
    </location>
</feature>
<keyword evidence="10" id="KW-1185">Reference proteome</keyword>
<dbReference type="InterPro" id="IPR051310">
    <property type="entry name" value="MCP_chemotaxis"/>
</dbReference>
<dbReference type="InterPro" id="IPR004089">
    <property type="entry name" value="MCPsignal_dom"/>
</dbReference>
<dbReference type="GO" id="GO:0016020">
    <property type="term" value="C:membrane"/>
    <property type="evidence" value="ECO:0007669"/>
    <property type="project" value="UniProtKB-SubCell"/>
</dbReference>
<dbReference type="Gene3D" id="6.10.340.10">
    <property type="match status" value="1"/>
</dbReference>
<keyword evidence="4" id="KW-0807">Transducer</keyword>
<sequence>MNVANKRANRGSIMGRLLLPILACVIISNAAYTAFWVNKQSSALVQAFENELTLAQTFIAPPVAAAVWDFNTDAAAGAIHGITQMENALFARVFVDGDIFAEVAVEDSSGSEWSQGVSDVLTMEGESAQLERDSVKYVKFPILHTDGTTVAQMVLGFHNGAIDAVVQSLYVQSAVTGLVLVLIMASIVYFSAASVTKPLARIVARISALRQGDLDSPVPATERNDELGRLAGAVGEFVDTMRANAVLEDQSKAASKEQAEVVGELARGLNQLAKGLLSHRIEAEMSGDYVKLRSDFNETASALDDVIGGVLSTIGQIEQQTHQMADGTRDLAKRTENQAATLEETAAALGQITQSVRFASGQAKEVETTVSETRVQAELGGDIVKRAVVAMREIEDSAGQISAINSVIEDISFQTNLLALNAGVEAARAGDAGRGFAVVASEVRSLALRASTSANEISDLINTSSEKVAVGVELVDEAGKAIDAIVEQIQEVSKLAMQIAESSREQASSITEINSGVTDLDRVTQQNATLVEHSSEQGRALQVAASALAEQVAAFKPSARLKTAQVGLASVPHPSSVQSSFCGN</sequence>
<feature type="domain" description="HAMP" evidence="8">
    <location>
        <begin position="256"/>
        <end position="308"/>
    </location>
</feature>
<dbReference type="SUPFAM" id="SSF58104">
    <property type="entry name" value="Methyl-accepting chemotaxis protein (MCP) signaling domain"/>
    <property type="match status" value="1"/>
</dbReference>
<dbReference type="FunFam" id="1.10.287.950:FF:000001">
    <property type="entry name" value="Methyl-accepting chemotaxis sensory transducer"/>
    <property type="match status" value="1"/>
</dbReference>
<dbReference type="PANTHER" id="PTHR43531:SF11">
    <property type="entry name" value="METHYL-ACCEPTING CHEMOTAXIS PROTEIN 3"/>
    <property type="match status" value="1"/>
</dbReference>
<comment type="similarity">
    <text evidence="3">Belongs to the methyl-accepting chemotaxis (MCP) protein family.</text>
</comment>
<dbReference type="RefSeq" id="WP_170846775.1">
    <property type="nucleotide sequence ID" value="NZ_FOSZ01000008.1"/>
</dbReference>
<evidence type="ECO:0000256" key="1">
    <source>
        <dbReference type="ARBA" id="ARBA00004370"/>
    </source>
</evidence>
<evidence type="ECO:0000256" key="3">
    <source>
        <dbReference type="ARBA" id="ARBA00029447"/>
    </source>
</evidence>
<dbReference type="PROSITE" id="PS50885">
    <property type="entry name" value="HAMP"/>
    <property type="match status" value="2"/>
</dbReference>
<dbReference type="SMART" id="SM00283">
    <property type="entry name" value="MA"/>
    <property type="match status" value="1"/>
</dbReference>
<evidence type="ECO:0000256" key="5">
    <source>
        <dbReference type="SAM" id="Coils"/>
    </source>
</evidence>
<feature type="domain" description="HAMP" evidence="8">
    <location>
        <begin position="193"/>
        <end position="246"/>
    </location>
</feature>
<dbReference type="SMART" id="SM00304">
    <property type="entry name" value="HAMP"/>
    <property type="match status" value="2"/>
</dbReference>
<evidence type="ECO:0000259" key="7">
    <source>
        <dbReference type="PROSITE" id="PS50192"/>
    </source>
</evidence>
<dbReference type="GO" id="GO:0006935">
    <property type="term" value="P:chemotaxis"/>
    <property type="evidence" value="ECO:0007669"/>
    <property type="project" value="UniProtKB-KW"/>
</dbReference>
<evidence type="ECO:0000256" key="4">
    <source>
        <dbReference type="PROSITE-ProRule" id="PRU00284"/>
    </source>
</evidence>
<feature type="domain" description="T-SNARE coiled-coil homology" evidence="7">
    <location>
        <begin position="472"/>
        <end position="519"/>
    </location>
</feature>
<feature type="domain" description="Methyl-accepting transducer" evidence="6">
    <location>
        <begin position="313"/>
        <end position="542"/>
    </location>
</feature>
<evidence type="ECO:0000313" key="9">
    <source>
        <dbReference type="EMBL" id="SFL28720.1"/>
    </source>
</evidence>
<evidence type="ECO:0000259" key="8">
    <source>
        <dbReference type="PROSITE" id="PS50885"/>
    </source>
</evidence>
<reference evidence="10" key="1">
    <citation type="submission" date="2016-10" db="EMBL/GenBank/DDBJ databases">
        <authorList>
            <person name="Varghese N."/>
            <person name="Submissions S."/>
        </authorList>
    </citation>
    <scope>NUCLEOTIDE SEQUENCE [LARGE SCALE GENOMIC DNA]</scope>
    <source>
        <strain evidence="10">DSM 28453</strain>
    </source>
</reference>
<dbReference type="InterPro" id="IPR003660">
    <property type="entry name" value="HAMP_dom"/>
</dbReference>
<evidence type="ECO:0000313" key="10">
    <source>
        <dbReference type="Proteomes" id="UP000198851"/>
    </source>
</evidence>
<dbReference type="Pfam" id="PF00672">
    <property type="entry name" value="HAMP"/>
    <property type="match status" value="1"/>
</dbReference>